<evidence type="ECO:0000256" key="5">
    <source>
        <dbReference type="ARBA" id="ARBA00012272"/>
    </source>
</evidence>
<evidence type="ECO:0000313" key="12">
    <source>
        <dbReference type="WBParaSite" id="Gr19_v10_g12870.t1"/>
    </source>
</evidence>
<dbReference type="InterPro" id="IPR011050">
    <property type="entry name" value="Pectin_lyase_fold/virulence"/>
</dbReference>
<accession>A0A914H3B1</accession>
<keyword evidence="9" id="KW-0456">Lyase</keyword>
<organism evidence="11 12">
    <name type="scientific">Globodera rostochiensis</name>
    <name type="common">Golden nematode worm</name>
    <name type="synonym">Heterodera rostochiensis</name>
    <dbReference type="NCBI Taxonomy" id="31243"/>
    <lineage>
        <taxon>Eukaryota</taxon>
        <taxon>Metazoa</taxon>
        <taxon>Ecdysozoa</taxon>
        <taxon>Nematoda</taxon>
        <taxon>Chromadorea</taxon>
        <taxon>Rhabditida</taxon>
        <taxon>Tylenchina</taxon>
        <taxon>Tylenchomorpha</taxon>
        <taxon>Tylenchoidea</taxon>
        <taxon>Heteroderidae</taxon>
        <taxon>Heteroderinae</taxon>
        <taxon>Globodera</taxon>
    </lineage>
</organism>
<dbReference type="InterPro" id="IPR004898">
    <property type="entry name" value="Pectate_lyase_PlyH/PlyE-like"/>
</dbReference>
<evidence type="ECO:0000256" key="6">
    <source>
        <dbReference type="ARBA" id="ARBA00022525"/>
    </source>
</evidence>
<reference evidence="12" key="1">
    <citation type="submission" date="2022-11" db="UniProtKB">
        <authorList>
            <consortium name="WormBaseParasite"/>
        </authorList>
    </citation>
    <scope>IDENTIFICATION</scope>
</reference>
<evidence type="ECO:0000256" key="4">
    <source>
        <dbReference type="ARBA" id="ARBA00006463"/>
    </source>
</evidence>
<dbReference type="GO" id="GO:0030570">
    <property type="term" value="F:pectate lyase activity"/>
    <property type="evidence" value="ECO:0007669"/>
    <property type="project" value="UniProtKB-EC"/>
</dbReference>
<comment type="subcellular location">
    <subcellularLocation>
        <location evidence="3">Secreted</location>
    </subcellularLocation>
</comment>
<evidence type="ECO:0000256" key="1">
    <source>
        <dbReference type="ARBA" id="ARBA00000695"/>
    </source>
</evidence>
<dbReference type="EC" id="4.2.2.2" evidence="5"/>
<dbReference type="WBParaSite" id="Gr19_v10_g12870.t1">
    <property type="protein sequence ID" value="Gr19_v10_g12870.t1"/>
    <property type="gene ID" value="Gr19_v10_g12870"/>
</dbReference>
<protein>
    <recommendedName>
        <fullName evidence="5">pectate lyase</fullName>
        <ecNumber evidence="5">4.2.2.2</ecNumber>
    </recommendedName>
</protein>
<name>A0A914H3B1_GLORO</name>
<dbReference type="Proteomes" id="UP000887572">
    <property type="component" value="Unplaced"/>
</dbReference>
<evidence type="ECO:0000256" key="2">
    <source>
        <dbReference type="ARBA" id="ARBA00001913"/>
    </source>
</evidence>
<keyword evidence="11" id="KW-1185">Reference proteome</keyword>
<proteinExistence type="inferred from homology"/>
<dbReference type="Pfam" id="PF03211">
    <property type="entry name" value="Pectate_lyase"/>
    <property type="match status" value="1"/>
</dbReference>
<evidence type="ECO:0000256" key="8">
    <source>
        <dbReference type="ARBA" id="ARBA00022837"/>
    </source>
</evidence>
<dbReference type="SUPFAM" id="SSF51126">
    <property type="entry name" value="Pectin lyase-like"/>
    <property type="match status" value="1"/>
</dbReference>
<evidence type="ECO:0000313" key="11">
    <source>
        <dbReference type="Proteomes" id="UP000887572"/>
    </source>
</evidence>
<comment type="cofactor">
    <cofactor evidence="2">
        <name>Ca(2+)</name>
        <dbReference type="ChEBI" id="CHEBI:29108"/>
    </cofactor>
</comment>
<dbReference type="InterPro" id="IPR012334">
    <property type="entry name" value="Pectin_lyas_fold"/>
</dbReference>
<dbReference type="Gene3D" id="2.160.20.10">
    <property type="entry name" value="Single-stranded right-handed beta-helix, Pectin lyase-like"/>
    <property type="match status" value="1"/>
</dbReference>
<dbReference type="GO" id="GO:0005576">
    <property type="term" value="C:extracellular region"/>
    <property type="evidence" value="ECO:0007669"/>
    <property type="project" value="UniProtKB-SubCell"/>
</dbReference>
<evidence type="ECO:0000256" key="10">
    <source>
        <dbReference type="ARBA" id="ARBA00025679"/>
    </source>
</evidence>
<comment type="catalytic activity">
    <reaction evidence="1">
        <text>Eliminative cleavage of (1-&gt;4)-alpha-D-galacturonan to give oligosaccharides with 4-deoxy-alpha-D-galact-4-enuronosyl groups at their non-reducing ends.</text>
        <dbReference type="EC" id="4.2.2.2"/>
    </reaction>
</comment>
<dbReference type="AlphaFoldDB" id="A0A914H3B1"/>
<comment type="function">
    <text evidence="10">Pectinolytic enzyme consist of four classes of enzymes: pectin lyase, polygalacturonase, pectin methylesterase and rhamnogalacturonase. Among pectinolytic enzymes, pectin lyase is the most important in depolymerization of pectin, since it cleaves internal glycosidic bonds of highly methylated pectins. Favors pectate, the anion, over pectin, the methyl ester.</text>
</comment>
<keyword evidence="6" id="KW-0964">Secreted</keyword>
<sequence length="124" mass="13735">MCWFSRPISEMALGTFSLLNGRCKVNNGRMKYMMTLANGVTVKNAILDTPGMGIYCEGNFILQNIYYKKLCYHAAGSALKLEEKARPSYTYQVIGGAGIGSPDKYFTQSGHGTTIINGFWHGYL</sequence>
<evidence type="ECO:0000256" key="3">
    <source>
        <dbReference type="ARBA" id="ARBA00004613"/>
    </source>
</evidence>
<comment type="similarity">
    <text evidence="4">Belongs to the polysaccharide lyase 3 family.</text>
</comment>
<keyword evidence="7" id="KW-0732">Signal</keyword>
<keyword evidence="8" id="KW-0106">Calcium</keyword>
<evidence type="ECO:0000256" key="9">
    <source>
        <dbReference type="ARBA" id="ARBA00023239"/>
    </source>
</evidence>
<evidence type="ECO:0000256" key="7">
    <source>
        <dbReference type="ARBA" id="ARBA00022729"/>
    </source>
</evidence>